<sequence>MLDLNSSFFSQCPECKWPKIESSGLLFQGKHILTQHECPTCSLKFWSTLPIGHDRLFPIQIAEESGKVYCEVKDQDWLSAPLAASLKSETSAVAEFKIIRPQTGNQAIFINCLDSCFGHVFTKVWNAYLLKERYPQYSIIVLISSQSEWLCPKEEVEVWSIGLPVNLLDQKVEGLDSWIKSQLMRFEEVFLSQVPTHLNLELGIKLEEVVKISRFPIKQFSKAPLKINFVLREDRFWHNSKWLDLGFKAAIKFKKLHLIKPFLLRRQNQLVQETVKLLLQAFPQAEISVSGLGISGSFAQPIQDQRVAEIHSDSEIQRNQAYSHCQLVIGVHGSHMLVPTALAAGFINLVPAYKLPHWVEDTLLPYQGRLLQWMGRFLNEFSSPQYLASHAIGMISGFDTIWTNLQEKGD</sequence>
<keyword evidence="2" id="KW-1185">Reference proteome</keyword>
<dbReference type="RefSeq" id="WP_087938307.1">
    <property type="nucleotide sequence ID" value="NZ_FNAC01000007.1"/>
</dbReference>
<evidence type="ECO:0000313" key="2">
    <source>
        <dbReference type="Proteomes" id="UP000199060"/>
    </source>
</evidence>
<dbReference type="AlphaFoldDB" id="A0A1G6PSS0"/>
<dbReference type="OrthoDB" id="960963at2"/>
<dbReference type="Proteomes" id="UP000199060">
    <property type="component" value="Unassembled WGS sequence"/>
</dbReference>
<organism evidence="1 2">
    <name type="scientific">Algoriphagus faecimaris</name>
    <dbReference type="NCBI Taxonomy" id="686796"/>
    <lineage>
        <taxon>Bacteria</taxon>
        <taxon>Pseudomonadati</taxon>
        <taxon>Bacteroidota</taxon>
        <taxon>Cytophagia</taxon>
        <taxon>Cytophagales</taxon>
        <taxon>Cyclobacteriaceae</taxon>
        <taxon>Algoriphagus</taxon>
    </lineage>
</organism>
<accession>A0A1G6PSS0</accession>
<evidence type="ECO:0008006" key="3">
    <source>
        <dbReference type="Google" id="ProtNLM"/>
    </source>
</evidence>
<proteinExistence type="predicted"/>
<dbReference type="STRING" id="686796.SAMN04488104_100736"/>
<reference evidence="2" key="1">
    <citation type="submission" date="2016-10" db="EMBL/GenBank/DDBJ databases">
        <authorList>
            <person name="Varghese N."/>
            <person name="Submissions S."/>
        </authorList>
    </citation>
    <scope>NUCLEOTIDE SEQUENCE [LARGE SCALE GENOMIC DNA]</scope>
    <source>
        <strain evidence="2">DSM 23095</strain>
    </source>
</reference>
<evidence type="ECO:0000313" key="1">
    <source>
        <dbReference type="EMBL" id="SDC83280.1"/>
    </source>
</evidence>
<protein>
    <recommendedName>
        <fullName evidence="3">Glycosyltransferase family 9 (Heptosyltransferase)</fullName>
    </recommendedName>
</protein>
<dbReference type="EMBL" id="FNAC01000007">
    <property type="protein sequence ID" value="SDC83280.1"/>
    <property type="molecule type" value="Genomic_DNA"/>
</dbReference>
<gene>
    <name evidence="1" type="ORF">SAMN04488104_100736</name>
</gene>
<name>A0A1G6PSS0_9BACT</name>